<dbReference type="SUPFAM" id="SSF50965">
    <property type="entry name" value="Galactose oxidase, central domain"/>
    <property type="match status" value="1"/>
</dbReference>
<proteinExistence type="predicted"/>
<feature type="transmembrane region" description="Helical" evidence="1">
    <location>
        <begin position="395"/>
        <end position="414"/>
    </location>
</feature>
<gene>
    <name evidence="4" type="ordered locus">AALP_Aa4g218000</name>
</gene>
<evidence type="ECO:0000259" key="2">
    <source>
        <dbReference type="Pfam" id="PF00646"/>
    </source>
</evidence>
<dbReference type="SUPFAM" id="SSF81383">
    <property type="entry name" value="F-box domain"/>
    <property type="match status" value="1"/>
</dbReference>
<dbReference type="NCBIfam" id="TIGR01640">
    <property type="entry name" value="F_box_assoc_1"/>
    <property type="match status" value="1"/>
</dbReference>
<name>A0A087H4T6_ARAAL</name>
<keyword evidence="1" id="KW-0812">Transmembrane</keyword>
<feature type="domain" description="F-box" evidence="2">
    <location>
        <begin position="15"/>
        <end position="49"/>
    </location>
</feature>
<dbReference type="InterPro" id="IPR017451">
    <property type="entry name" value="F-box-assoc_interact_dom"/>
</dbReference>
<evidence type="ECO:0000256" key="1">
    <source>
        <dbReference type="SAM" id="Phobius"/>
    </source>
</evidence>
<dbReference type="Pfam" id="PF00646">
    <property type="entry name" value="F-box"/>
    <property type="match status" value="1"/>
</dbReference>
<evidence type="ECO:0000259" key="3">
    <source>
        <dbReference type="Pfam" id="PF08268"/>
    </source>
</evidence>
<dbReference type="InterPro" id="IPR011043">
    <property type="entry name" value="Gal_Oxase/kelch_b-propeller"/>
</dbReference>
<dbReference type="Pfam" id="PF08268">
    <property type="entry name" value="FBA_3"/>
    <property type="match status" value="1"/>
</dbReference>
<keyword evidence="5" id="KW-1185">Reference proteome</keyword>
<dbReference type="Gene3D" id="2.120.10.80">
    <property type="entry name" value="Kelch-type beta propeller"/>
    <property type="match status" value="1"/>
</dbReference>
<feature type="domain" description="F-box associated beta-propeller type 3" evidence="3">
    <location>
        <begin position="91"/>
        <end position="298"/>
    </location>
</feature>
<dbReference type="EMBL" id="CM002872">
    <property type="protein sequence ID" value="KFK37138.1"/>
    <property type="molecule type" value="Genomic_DNA"/>
</dbReference>
<dbReference type="PANTHER" id="PTHR31111">
    <property type="entry name" value="BNAA05G37150D PROTEIN-RELATED"/>
    <property type="match status" value="1"/>
</dbReference>
<dbReference type="Gramene" id="KFK37138">
    <property type="protein sequence ID" value="KFK37138"/>
    <property type="gene ID" value="AALP_AA4G218000"/>
</dbReference>
<dbReference type="OrthoDB" id="5319261at2759"/>
<organism evidence="4 5">
    <name type="scientific">Arabis alpina</name>
    <name type="common">Alpine rock-cress</name>
    <dbReference type="NCBI Taxonomy" id="50452"/>
    <lineage>
        <taxon>Eukaryota</taxon>
        <taxon>Viridiplantae</taxon>
        <taxon>Streptophyta</taxon>
        <taxon>Embryophyta</taxon>
        <taxon>Tracheophyta</taxon>
        <taxon>Spermatophyta</taxon>
        <taxon>Magnoliopsida</taxon>
        <taxon>eudicotyledons</taxon>
        <taxon>Gunneridae</taxon>
        <taxon>Pentapetalae</taxon>
        <taxon>rosids</taxon>
        <taxon>malvids</taxon>
        <taxon>Brassicales</taxon>
        <taxon>Brassicaceae</taxon>
        <taxon>Arabideae</taxon>
        <taxon>Arabis</taxon>
    </lineage>
</organism>
<keyword evidence="1" id="KW-0472">Membrane</keyword>
<accession>A0A087H4T6</accession>
<dbReference type="InterPro" id="IPR036047">
    <property type="entry name" value="F-box-like_dom_sf"/>
</dbReference>
<dbReference type="Proteomes" id="UP000029120">
    <property type="component" value="Chromosome 4"/>
</dbReference>
<evidence type="ECO:0008006" key="6">
    <source>
        <dbReference type="Google" id="ProtNLM"/>
    </source>
</evidence>
<sequence>MGKTEQKPSSIYIVPDLLEEIFIRLPLKPILRFKTLSKQWRSVLESRRFAEMRVRFQKNHRKILVAGDQPTESQFEGDEEVEVVSLHCDDATRPSLTCDGLVCIPLQDSINILNPTTGESLTFPSGSDSVTVSFYKGLFRNEYWYNIFPGHHAMGFGKDKVDGSYKVVRMFFNPSESSSLYIFHCEILDVNIGEWRKLVNPPPCIVEARRKSACVNGSIYWLIEFKMDWVLALDLHTEEFRKLPPPPTSTFGDQVVNLEDRLAIATKSTSFDFDFTLRIWCLDAQEESWSKIYSISLSHLLPLGEWKVWFRPLAVSKQGNLFFYDNRKRLYKYYPEKDKLCCLSSDICVISPFVENLVRLRPLSSSPKTFGDRSGIHSPEHVPSSPIPKIFRLRIPNIFLTTALVSLVMFRYFVVSSKS</sequence>
<dbReference type="InterPro" id="IPR015915">
    <property type="entry name" value="Kelch-typ_b-propeller"/>
</dbReference>
<dbReference type="InterPro" id="IPR001810">
    <property type="entry name" value="F-box_dom"/>
</dbReference>
<dbReference type="AlphaFoldDB" id="A0A087H4T6"/>
<evidence type="ECO:0000313" key="5">
    <source>
        <dbReference type="Proteomes" id="UP000029120"/>
    </source>
</evidence>
<dbReference type="InterPro" id="IPR013187">
    <property type="entry name" value="F-box-assoc_dom_typ3"/>
</dbReference>
<protein>
    <recommendedName>
        <fullName evidence="6">F-box domain-containing protein</fullName>
    </recommendedName>
</protein>
<dbReference type="OMA" id="CGHEILT"/>
<dbReference type="PANTHER" id="PTHR31111:SF113">
    <property type="entry name" value="F-BOX ASSOCIATED UBIQUITINATION EFFECTOR FAMILY PROTEIN"/>
    <property type="match status" value="1"/>
</dbReference>
<keyword evidence="1" id="KW-1133">Transmembrane helix</keyword>
<reference evidence="5" key="1">
    <citation type="journal article" date="2015" name="Nat. Plants">
        <title>Genome expansion of Arabis alpina linked with retrotransposition and reduced symmetric DNA methylation.</title>
        <authorList>
            <person name="Willing E.M."/>
            <person name="Rawat V."/>
            <person name="Mandakova T."/>
            <person name="Maumus F."/>
            <person name="James G.V."/>
            <person name="Nordstroem K.J."/>
            <person name="Becker C."/>
            <person name="Warthmann N."/>
            <person name="Chica C."/>
            <person name="Szarzynska B."/>
            <person name="Zytnicki M."/>
            <person name="Albani M.C."/>
            <person name="Kiefer C."/>
            <person name="Bergonzi S."/>
            <person name="Castaings L."/>
            <person name="Mateos J.L."/>
            <person name="Berns M.C."/>
            <person name="Bujdoso N."/>
            <person name="Piofczyk T."/>
            <person name="de Lorenzo L."/>
            <person name="Barrero-Sicilia C."/>
            <person name="Mateos I."/>
            <person name="Piednoel M."/>
            <person name="Hagmann J."/>
            <person name="Chen-Min-Tao R."/>
            <person name="Iglesias-Fernandez R."/>
            <person name="Schuster S.C."/>
            <person name="Alonso-Blanco C."/>
            <person name="Roudier F."/>
            <person name="Carbonero P."/>
            <person name="Paz-Ares J."/>
            <person name="Davis S.J."/>
            <person name="Pecinka A."/>
            <person name="Quesneville H."/>
            <person name="Colot V."/>
            <person name="Lysak M.A."/>
            <person name="Weigel D."/>
            <person name="Coupland G."/>
            <person name="Schneeberger K."/>
        </authorList>
    </citation>
    <scope>NUCLEOTIDE SEQUENCE [LARGE SCALE GENOMIC DNA]</scope>
    <source>
        <strain evidence="5">cv. Pajares</strain>
    </source>
</reference>
<evidence type="ECO:0000313" key="4">
    <source>
        <dbReference type="EMBL" id="KFK37138.1"/>
    </source>
</evidence>